<keyword evidence="2" id="KW-1185">Reference proteome</keyword>
<dbReference type="Proteomes" id="UP001189624">
    <property type="component" value="Chromosome 2"/>
</dbReference>
<sequence>MVNEKHIGVEAHSGVTGKEQQQRCVRQVTKCECGFSSNLKLPNSLRMRVELGLFQVRDQQKPGWVEYLGLNSGQTVSGVKLPERRLRKFGKGVCSMHND</sequence>
<evidence type="ECO:0000313" key="1">
    <source>
        <dbReference type="EMBL" id="CAJ1928523.1"/>
    </source>
</evidence>
<dbReference type="EMBL" id="OY731399">
    <property type="protein sequence ID" value="CAJ1928523.1"/>
    <property type="molecule type" value="Genomic_DNA"/>
</dbReference>
<dbReference type="AlphaFoldDB" id="A0AA86SHB2"/>
<proteinExistence type="predicted"/>
<name>A0AA86SHB2_9FABA</name>
<protein>
    <submittedName>
        <fullName evidence="1">Uncharacterized protein</fullName>
    </submittedName>
</protein>
<accession>A0AA86SHB2</accession>
<organism evidence="1 2">
    <name type="scientific">Sphenostylis stenocarpa</name>
    <dbReference type="NCBI Taxonomy" id="92480"/>
    <lineage>
        <taxon>Eukaryota</taxon>
        <taxon>Viridiplantae</taxon>
        <taxon>Streptophyta</taxon>
        <taxon>Embryophyta</taxon>
        <taxon>Tracheophyta</taxon>
        <taxon>Spermatophyta</taxon>
        <taxon>Magnoliopsida</taxon>
        <taxon>eudicotyledons</taxon>
        <taxon>Gunneridae</taxon>
        <taxon>Pentapetalae</taxon>
        <taxon>rosids</taxon>
        <taxon>fabids</taxon>
        <taxon>Fabales</taxon>
        <taxon>Fabaceae</taxon>
        <taxon>Papilionoideae</taxon>
        <taxon>50 kb inversion clade</taxon>
        <taxon>NPAAA clade</taxon>
        <taxon>indigoferoid/millettioid clade</taxon>
        <taxon>Phaseoleae</taxon>
        <taxon>Sphenostylis</taxon>
    </lineage>
</organism>
<reference evidence="1" key="1">
    <citation type="submission" date="2023-10" db="EMBL/GenBank/DDBJ databases">
        <authorList>
            <person name="Domelevo Entfellner J.-B."/>
        </authorList>
    </citation>
    <scope>NUCLEOTIDE SEQUENCE</scope>
</reference>
<gene>
    <name evidence="1" type="ORF">AYBTSS11_LOCUS4259</name>
</gene>
<dbReference type="Gramene" id="rna-AYBTSS11_LOCUS4259">
    <property type="protein sequence ID" value="CAJ1928523.1"/>
    <property type="gene ID" value="gene-AYBTSS11_LOCUS4259"/>
</dbReference>
<evidence type="ECO:0000313" key="2">
    <source>
        <dbReference type="Proteomes" id="UP001189624"/>
    </source>
</evidence>